<proteinExistence type="predicted"/>
<evidence type="ECO:0000313" key="2">
    <source>
        <dbReference type="Proteomes" id="UP000003835"/>
    </source>
</evidence>
<dbReference type="EMBL" id="DS989875">
    <property type="protein sequence ID" value="EDX71219.1"/>
    <property type="molecule type" value="Genomic_DNA"/>
</dbReference>
<name>B4W3S0_9CYAN</name>
<dbReference type="HOGENOM" id="CLU_3395914_0_0_3"/>
<reference evidence="1 2" key="1">
    <citation type="submission" date="2008-07" db="EMBL/GenBank/DDBJ databases">
        <authorList>
            <person name="Tandeau de Marsac N."/>
            <person name="Ferriera S."/>
            <person name="Johnson J."/>
            <person name="Kravitz S."/>
            <person name="Beeson K."/>
            <person name="Sutton G."/>
            <person name="Rogers Y.-H."/>
            <person name="Friedman R."/>
            <person name="Frazier M."/>
            <person name="Venter J.C."/>
        </authorList>
    </citation>
    <scope>NUCLEOTIDE SEQUENCE [LARGE SCALE GENOMIC DNA]</scope>
    <source>
        <strain evidence="1 2">PCC 7420</strain>
    </source>
</reference>
<dbReference type="AlphaFoldDB" id="B4W3S0"/>
<organism evidence="1 2">
    <name type="scientific">Coleofasciculus chthonoplastes PCC 7420</name>
    <dbReference type="NCBI Taxonomy" id="118168"/>
    <lineage>
        <taxon>Bacteria</taxon>
        <taxon>Bacillati</taxon>
        <taxon>Cyanobacteriota</taxon>
        <taxon>Cyanophyceae</taxon>
        <taxon>Coleofasciculales</taxon>
        <taxon>Coleofasciculaceae</taxon>
        <taxon>Coleofasciculus</taxon>
    </lineage>
</organism>
<sequence length="31" mass="3993">MHWRFISRFNFLIKREMNPPQVLAHRYYNRA</sequence>
<protein>
    <submittedName>
        <fullName evidence="1">Uncharacterized protein</fullName>
    </submittedName>
</protein>
<dbReference type="Proteomes" id="UP000003835">
    <property type="component" value="Unassembled WGS sequence"/>
</dbReference>
<keyword evidence="2" id="KW-1185">Reference proteome</keyword>
<evidence type="ECO:0000313" key="1">
    <source>
        <dbReference type="EMBL" id="EDX71219.1"/>
    </source>
</evidence>
<accession>B4W3S0</accession>
<dbReference type="STRING" id="118168.MC7420_2780"/>
<gene>
    <name evidence="1" type="ORF">MC7420_2780</name>
</gene>